<evidence type="ECO:0000256" key="2">
    <source>
        <dbReference type="ARBA" id="ARBA00008520"/>
    </source>
</evidence>
<evidence type="ECO:0000256" key="1">
    <source>
        <dbReference type="ARBA" id="ARBA00004418"/>
    </source>
</evidence>
<protein>
    <submittedName>
        <fullName evidence="4">Carbohydrate ABC transporter substrate-binding protein</fullName>
    </submittedName>
</protein>
<dbReference type="Pfam" id="PF01547">
    <property type="entry name" value="SBP_bac_1"/>
    <property type="match status" value="1"/>
</dbReference>
<name>A0ABX2EEE2_9BURK</name>
<dbReference type="Proteomes" id="UP000737171">
    <property type="component" value="Unassembled WGS sequence"/>
</dbReference>
<sequence>MHAALNRRRVLLSAAGLAAPALVGAAEPVTLRFLWWGGGDRHKRTLAAIAAFEARNPGVRIRAEYMGSVGYLEKLTMQMVGGTEPDLMQINWAWLNMFSRHGNGFLDLGTQREALALDEFSDEDLRICTVGGKLNGLPVSYTARIFLWNSASFGRAGLPVPTTWDELFAAGEPFGRALGERAYPIDGEIYDMLLLAQAYVFQQHGSPYVHPSEPRVAMSAAALLDWVKTYKRLFTSRAATPVPYRASLGGAEKPLEQQPDWVVGRWGGTYTWDTVLRSRLSTLDAQQKLDVGPFLTLPGAKNSGMFGRPTALFAISKRTRHPALAARFLNFLLADPGAARLLGLTRGVPSAASAYRVLDEARLLPALELKAYRQIAAQREAGRIDLPSMRFEDARFRRFLREIFELLGYDRISESDAARRLMDDGNALLARIK</sequence>
<dbReference type="PANTHER" id="PTHR43649">
    <property type="entry name" value="ARABINOSE-BINDING PROTEIN-RELATED"/>
    <property type="match status" value="1"/>
</dbReference>
<reference evidence="4 5" key="1">
    <citation type="submission" date="2020-05" db="EMBL/GenBank/DDBJ databases">
        <title>Aquincola sp. isolate from soil.</title>
        <authorList>
            <person name="Han J."/>
            <person name="Kim D.-U."/>
        </authorList>
    </citation>
    <scope>NUCLEOTIDE SEQUENCE [LARGE SCALE GENOMIC DNA]</scope>
    <source>
        <strain evidence="4 5">S2</strain>
    </source>
</reference>
<comment type="caution">
    <text evidence="4">The sequence shown here is derived from an EMBL/GenBank/DDBJ whole genome shotgun (WGS) entry which is preliminary data.</text>
</comment>
<keyword evidence="5" id="KW-1185">Reference proteome</keyword>
<proteinExistence type="inferred from homology"/>
<dbReference type="SUPFAM" id="SSF53850">
    <property type="entry name" value="Periplasmic binding protein-like II"/>
    <property type="match status" value="1"/>
</dbReference>
<dbReference type="PANTHER" id="PTHR43649:SF11">
    <property type="entry name" value="ABC TRANSPORTER SUBSTRATE-BINDING PROTEIN YESO-RELATED"/>
    <property type="match status" value="1"/>
</dbReference>
<dbReference type="RefSeq" id="WP_173122071.1">
    <property type="nucleotide sequence ID" value="NZ_JABRWJ010000002.1"/>
</dbReference>
<feature type="chain" id="PRO_5045185759" evidence="3">
    <location>
        <begin position="26"/>
        <end position="433"/>
    </location>
</feature>
<feature type="signal peptide" evidence="3">
    <location>
        <begin position="1"/>
        <end position="25"/>
    </location>
</feature>
<keyword evidence="3" id="KW-0732">Signal</keyword>
<gene>
    <name evidence="4" type="ORF">HLB44_08295</name>
</gene>
<dbReference type="Gene3D" id="3.40.190.10">
    <property type="entry name" value="Periplasmic binding protein-like II"/>
    <property type="match status" value="2"/>
</dbReference>
<organism evidence="4 5">
    <name type="scientific">Pseudaquabacterium terrae</name>
    <dbReference type="NCBI Taxonomy" id="2732868"/>
    <lineage>
        <taxon>Bacteria</taxon>
        <taxon>Pseudomonadati</taxon>
        <taxon>Pseudomonadota</taxon>
        <taxon>Betaproteobacteria</taxon>
        <taxon>Burkholderiales</taxon>
        <taxon>Sphaerotilaceae</taxon>
        <taxon>Pseudaquabacterium</taxon>
    </lineage>
</organism>
<comment type="similarity">
    <text evidence="2">Belongs to the bacterial solute-binding protein 1 family.</text>
</comment>
<dbReference type="InterPro" id="IPR006059">
    <property type="entry name" value="SBP"/>
</dbReference>
<comment type="subcellular location">
    <subcellularLocation>
        <location evidence="1">Periplasm</location>
    </subcellularLocation>
</comment>
<evidence type="ECO:0000256" key="3">
    <source>
        <dbReference type="SAM" id="SignalP"/>
    </source>
</evidence>
<accession>A0ABX2EEE2</accession>
<evidence type="ECO:0000313" key="4">
    <source>
        <dbReference type="EMBL" id="NRF66981.1"/>
    </source>
</evidence>
<dbReference type="InterPro" id="IPR050490">
    <property type="entry name" value="Bact_solute-bd_prot1"/>
</dbReference>
<evidence type="ECO:0000313" key="5">
    <source>
        <dbReference type="Proteomes" id="UP000737171"/>
    </source>
</evidence>
<dbReference type="EMBL" id="JABRWJ010000002">
    <property type="protein sequence ID" value="NRF66981.1"/>
    <property type="molecule type" value="Genomic_DNA"/>
</dbReference>